<sequence>MIPFSLLDLSPVPAGHTPADALANTVDLARHAEDLGYTRYWLAEHHNMRGIASAATAVLIGQVAAHTKKIRVGAGGIMLPNHAPLMVAEAFGTLATMYPDRIDLGLGRAPGTDMLTARALRHAQDDASGFPRDVAELISYLGDPDEAAKVRAVPGEGTHVPVWILGSSLFGAQLAAALGLPYAFASHFAPAALEEAFYIYRRDFRPSAQLDKPHAMMALNVFGAQTEAEAQLLRTSMQQAFLHLRTGQPGPLPRPDANFAKGIDPRIIAGVDQALACTACGTPDMVRDQLGQLIDTFRPDEVIITGQIHDHAARKASFAIAAEAMRA</sequence>
<dbReference type="RefSeq" id="WP_110794755.1">
    <property type="nucleotide sequence ID" value="NZ_KZ826481.1"/>
</dbReference>
<organism evidence="4 5">
    <name type="scientific">Litorivita pollutaquae</name>
    <dbReference type="NCBI Taxonomy" id="2200892"/>
    <lineage>
        <taxon>Bacteria</taxon>
        <taxon>Pseudomonadati</taxon>
        <taxon>Pseudomonadota</taxon>
        <taxon>Alphaproteobacteria</taxon>
        <taxon>Rhodobacterales</taxon>
        <taxon>Paracoccaceae</taxon>
        <taxon>Litorivita</taxon>
    </lineage>
</organism>
<dbReference type="Pfam" id="PF00296">
    <property type="entry name" value="Bac_luciferase"/>
    <property type="match status" value="1"/>
</dbReference>
<dbReference type="SUPFAM" id="SSF51679">
    <property type="entry name" value="Bacterial luciferase-like"/>
    <property type="match status" value="1"/>
</dbReference>
<evidence type="ECO:0000313" key="5">
    <source>
        <dbReference type="Proteomes" id="UP000248012"/>
    </source>
</evidence>
<evidence type="ECO:0000259" key="3">
    <source>
        <dbReference type="Pfam" id="PF00296"/>
    </source>
</evidence>
<dbReference type="NCBIfam" id="TIGR03558">
    <property type="entry name" value="oxido_grp_1"/>
    <property type="match status" value="1"/>
</dbReference>
<keyword evidence="4" id="KW-0503">Monooxygenase</keyword>
<dbReference type="InterPro" id="IPR011251">
    <property type="entry name" value="Luciferase-like_dom"/>
</dbReference>
<evidence type="ECO:0000256" key="2">
    <source>
        <dbReference type="ARBA" id="ARBA00074555"/>
    </source>
</evidence>
<comment type="similarity">
    <text evidence="1">To bacterial alkanal monooxygenase alpha and beta chains.</text>
</comment>
<name>A0A2V4MUT2_9RHOB</name>
<dbReference type="GO" id="GO:0016705">
    <property type="term" value="F:oxidoreductase activity, acting on paired donors, with incorporation or reduction of molecular oxygen"/>
    <property type="evidence" value="ECO:0007669"/>
    <property type="project" value="InterPro"/>
</dbReference>
<comment type="caution">
    <text evidence="4">The sequence shown here is derived from an EMBL/GenBank/DDBJ whole genome shotgun (WGS) entry which is preliminary data.</text>
</comment>
<proteinExistence type="predicted"/>
<dbReference type="FunFam" id="3.20.20.30:FF:000002">
    <property type="entry name" value="LLM class flavin-dependent oxidoreductase"/>
    <property type="match status" value="1"/>
</dbReference>
<dbReference type="InterPro" id="IPR036661">
    <property type="entry name" value="Luciferase-like_sf"/>
</dbReference>
<protein>
    <recommendedName>
        <fullName evidence="2">Luciferase-like monooxygenase</fullName>
    </recommendedName>
</protein>
<dbReference type="EMBL" id="QFVT01000002">
    <property type="protein sequence ID" value="PYC49179.1"/>
    <property type="molecule type" value="Genomic_DNA"/>
</dbReference>
<dbReference type="InterPro" id="IPR050766">
    <property type="entry name" value="Bact_Lucif_Oxidored"/>
</dbReference>
<gene>
    <name evidence="4" type="ORF">DI396_03825</name>
</gene>
<dbReference type="GO" id="GO:0004497">
    <property type="term" value="F:monooxygenase activity"/>
    <property type="evidence" value="ECO:0007669"/>
    <property type="project" value="UniProtKB-KW"/>
</dbReference>
<evidence type="ECO:0000256" key="1">
    <source>
        <dbReference type="ARBA" id="ARBA00007789"/>
    </source>
</evidence>
<dbReference type="GO" id="GO:0005829">
    <property type="term" value="C:cytosol"/>
    <property type="evidence" value="ECO:0007669"/>
    <property type="project" value="TreeGrafter"/>
</dbReference>
<dbReference type="PANTHER" id="PTHR30137">
    <property type="entry name" value="LUCIFERASE-LIKE MONOOXYGENASE"/>
    <property type="match status" value="1"/>
</dbReference>
<dbReference type="Proteomes" id="UP000248012">
    <property type="component" value="Unassembled WGS sequence"/>
</dbReference>
<reference evidence="4 5" key="1">
    <citation type="submission" date="2018-05" db="EMBL/GenBank/DDBJ databases">
        <title>Oceanovita maritima gen. nov., sp. nov., a marine bacterium in the family Rhodobacteraceae isolated from surface seawater of Lundu port Xiamen, China.</title>
        <authorList>
            <person name="Hetharua B.H."/>
            <person name="Min D."/>
            <person name="Liao H."/>
            <person name="Tian Y."/>
        </authorList>
    </citation>
    <scope>NUCLEOTIDE SEQUENCE [LARGE SCALE GENOMIC DNA]</scope>
    <source>
        <strain evidence="4 5">FSX-11</strain>
    </source>
</reference>
<keyword evidence="4" id="KW-0560">Oxidoreductase</keyword>
<dbReference type="InterPro" id="IPR019949">
    <property type="entry name" value="CmoO-like"/>
</dbReference>
<keyword evidence="5" id="KW-1185">Reference proteome</keyword>
<accession>A0A2V4MUT2</accession>
<feature type="domain" description="Luciferase-like" evidence="3">
    <location>
        <begin position="6"/>
        <end position="294"/>
    </location>
</feature>
<dbReference type="OrthoDB" id="9780518at2"/>
<dbReference type="Gene3D" id="3.20.20.30">
    <property type="entry name" value="Luciferase-like domain"/>
    <property type="match status" value="1"/>
</dbReference>
<dbReference type="PANTHER" id="PTHR30137:SF6">
    <property type="entry name" value="LUCIFERASE-LIKE MONOOXYGENASE"/>
    <property type="match status" value="1"/>
</dbReference>
<dbReference type="AlphaFoldDB" id="A0A2V4MUT2"/>
<evidence type="ECO:0000313" key="4">
    <source>
        <dbReference type="EMBL" id="PYC49179.1"/>
    </source>
</evidence>